<dbReference type="SUPFAM" id="SSF51445">
    <property type="entry name" value="(Trans)glycosidases"/>
    <property type="match status" value="1"/>
</dbReference>
<dbReference type="Gene3D" id="3.20.20.70">
    <property type="entry name" value="Aldolase class I"/>
    <property type="match status" value="1"/>
</dbReference>
<protein>
    <recommendedName>
        <fullName evidence="3 7">Alpha-galactosidase</fullName>
        <ecNumber evidence="3 7">3.2.1.22</ecNumber>
    </recommendedName>
    <alternativeName>
        <fullName evidence="7">Melibiase</fullName>
    </alternativeName>
</protein>
<proteinExistence type="inferred from homology"/>
<dbReference type="PANTHER" id="PTHR11452">
    <property type="entry name" value="ALPHA-GALACTOSIDASE/ALPHA-N-ACETYLGALACTOSAMINIDASE"/>
    <property type="match status" value="1"/>
</dbReference>
<dbReference type="AlphaFoldDB" id="A0A7J7DJQ6"/>
<comment type="similarity">
    <text evidence="2 7">Belongs to the glycosyl hydrolase 27 family.</text>
</comment>
<dbReference type="InterPro" id="IPR013785">
    <property type="entry name" value="Aldolase_TIM"/>
</dbReference>
<dbReference type="SUPFAM" id="SSF50370">
    <property type="entry name" value="Ricin B-like lectins"/>
    <property type="match status" value="1"/>
</dbReference>
<dbReference type="SUPFAM" id="SSF51011">
    <property type="entry name" value="Glycosyl hydrolase domain"/>
    <property type="match status" value="1"/>
</dbReference>
<dbReference type="InterPro" id="IPR035992">
    <property type="entry name" value="Ricin_B-like_lectins"/>
</dbReference>
<dbReference type="Proteomes" id="UP000593562">
    <property type="component" value="Unassembled WGS sequence"/>
</dbReference>
<feature type="domain" description="Alpha galactosidase C-terminal" evidence="9">
    <location>
        <begin position="557"/>
        <end position="637"/>
    </location>
</feature>
<evidence type="ECO:0000313" key="11">
    <source>
        <dbReference type="Proteomes" id="UP000593562"/>
    </source>
</evidence>
<dbReference type="InterPro" id="IPR041233">
    <property type="entry name" value="Melibiase_C"/>
</dbReference>
<comment type="catalytic activity">
    <reaction evidence="1 7">
        <text>Hydrolysis of terminal, non-reducing alpha-D-galactose residues in alpha-D-galactosides, including galactose oligosaccharides, galactomannans and galactolipids.</text>
        <dbReference type="EC" id="3.2.1.22"/>
    </reaction>
</comment>
<dbReference type="GO" id="GO:0004557">
    <property type="term" value="F:alpha-galactosidase activity"/>
    <property type="evidence" value="ECO:0007669"/>
    <property type="project" value="UniProtKB-EC"/>
</dbReference>
<dbReference type="InterPro" id="IPR013780">
    <property type="entry name" value="Glyco_hydro_b"/>
</dbReference>
<dbReference type="FunCoup" id="A0A7J7DJQ6">
    <property type="interactions" value="1729"/>
</dbReference>
<evidence type="ECO:0000256" key="7">
    <source>
        <dbReference type="RuleBase" id="RU361168"/>
    </source>
</evidence>
<dbReference type="Pfam" id="PF16499">
    <property type="entry name" value="Melibiase_2"/>
    <property type="match status" value="1"/>
</dbReference>
<dbReference type="Pfam" id="PF17801">
    <property type="entry name" value="Melibiase_C"/>
    <property type="match status" value="1"/>
</dbReference>
<keyword evidence="4 8" id="KW-0732">Signal</keyword>
<evidence type="ECO:0000256" key="2">
    <source>
        <dbReference type="ARBA" id="ARBA00009743"/>
    </source>
</evidence>
<evidence type="ECO:0000256" key="3">
    <source>
        <dbReference type="ARBA" id="ARBA00012755"/>
    </source>
</evidence>
<dbReference type="InterPro" id="IPR002241">
    <property type="entry name" value="Glyco_hydro_27"/>
</dbReference>
<accession>A0A7J7DJQ6</accession>
<dbReference type="OrthoDB" id="5795902at2759"/>
<feature type="signal peptide" evidence="8">
    <location>
        <begin position="1"/>
        <end position="23"/>
    </location>
</feature>
<name>A0A7J7DJQ6_TRIWF</name>
<evidence type="ECO:0000256" key="5">
    <source>
        <dbReference type="ARBA" id="ARBA00022801"/>
    </source>
</evidence>
<organism evidence="10 11">
    <name type="scientific">Tripterygium wilfordii</name>
    <name type="common">Thunder God vine</name>
    <dbReference type="NCBI Taxonomy" id="458696"/>
    <lineage>
        <taxon>Eukaryota</taxon>
        <taxon>Viridiplantae</taxon>
        <taxon>Streptophyta</taxon>
        <taxon>Embryophyta</taxon>
        <taxon>Tracheophyta</taxon>
        <taxon>Spermatophyta</taxon>
        <taxon>Magnoliopsida</taxon>
        <taxon>eudicotyledons</taxon>
        <taxon>Gunneridae</taxon>
        <taxon>Pentapetalae</taxon>
        <taxon>rosids</taxon>
        <taxon>fabids</taxon>
        <taxon>Celastrales</taxon>
        <taxon>Celastraceae</taxon>
        <taxon>Tripterygium</taxon>
    </lineage>
</organism>
<feature type="chain" id="PRO_5029578707" description="Alpha-galactosidase" evidence="8">
    <location>
        <begin position="24"/>
        <end position="640"/>
    </location>
</feature>
<dbReference type="PRINTS" id="PR00740">
    <property type="entry name" value="GLHYDRLASE27"/>
</dbReference>
<keyword evidence="7" id="KW-1015">Disulfide bond</keyword>
<sequence length="640" mass="71696">MKTVKQLTSLCLLLALSVCRVSCEISLQQIGRFALTPPRGWNSYDSFCWTINEEQFLQNAEAVSSLLYPHGYKFVVVDYLWYRRLVNGAGVDSLGFDVIDEWGRLAPDPSRWPSSANGKGFSEVAEKLHSKYLKFGIHVMRGISTQAYNADTPILDLKTGRAYEESGHIYTAKDIGIPEKSCAWMRNGFMAVNTTMKAGRVFLRSLYVQYAQWGVDFVKHDCIFGDDLDLDEIKVVSKILGNRRQDIVYSLSPGTSVTPAMAKDISGLVNMYRVTGDDWDSWGDVAAHFNVARDFAAAHLPGSQGLQGKSWPDLDMLPLGWLTDPGSNQGPHRNSNLNPDEQRTQMTLWAIAKSPLMFGGDVRNLDNATYNLLTNPTLLEINSFSSDNIEFPYATVNEARTRSKAFRRQSRYLREVGMSEAHALHLTSCNDPDTHNWSVEHLDKDLEQICWKETSGSNIQKHLCLFKRRPLLAVDEEVIYKQHYEGKLHLSASGGMEFCLDASPKRKLRAKESKIDSFSPCSLDANQMWELNDNGGLINSYSGLCAVVRSVEAENDDGGIRAWIATGRNGEVYVAFFNLKPQMVKISAQLSDLAKTLPGRNFNSCKIREVWSEQDLGTTQSLISMDVQTHGTALFVLDCD</sequence>
<dbReference type="EC" id="3.2.1.22" evidence="3 7"/>
<evidence type="ECO:0000256" key="4">
    <source>
        <dbReference type="ARBA" id="ARBA00022729"/>
    </source>
</evidence>
<keyword evidence="5 7" id="KW-0378">Hydrolase</keyword>
<dbReference type="InterPro" id="IPR017853">
    <property type="entry name" value="GH"/>
</dbReference>
<keyword evidence="11" id="KW-1185">Reference proteome</keyword>
<dbReference type="PANTHER" id="PTHR11452:SF42">
    <property type="entry name" value="ALPHA-GALACTOSIDASE"/>
    <property type="match status" value="1"/>
</dbReference>
<dbReference type="EMBL" id="JAAARO010000006">
    <property type="protein sequence ID" value="KAF5746543.1"/>
    <property type="molecule type" value="Genomic_DNA"/>
</dbReference>
<evidence type="ECO:0000256" key="1">
    <source>
        <dbReference type="ARBA" id="ARBA00001255"/>
    </source>
</evidence>
<evidence type="ECO:0000256" key="6">
    <source>
        <dbReference type="ARBA" id="ARBA00023295"/>
    </source>
</evidence>
<gene>
    <name evidence="10" type="ORF">HS088_TW06G00714</name>
</gene>
<dbReference type="GO" id="GO:0005975">
    <property type="term" value="P:carbohydrate metabolic process"/>
    <property type="evidence" value="ECO:0007669"/>
    <property type="project" value="InterPro"/>
</dbReference>
<keyword evidence="6 7" id="KW-0326">Glycosidase</keyword>
<evidence type="ECO:0000256" key="8">
    <source>
        <dbReference type="SAM" id="SignalP"/>
    </source>
</evidence>
<dbReference type="InParanoid" id="A0A7J7DJQ6"/>
<reference evidence="10 11" key="1">
    <citation type="journal article" date="2020" name="Nat. Commun.">
        <title>Genome of Tripterygium wilfordii and identification of cytochrome P450 involved in triptolide biosynthesis.</title>
        <authorList>
            <person name="Tu L."/>
            <person name="Su P."/>
            <person name="Zhang Z."/>
            <person name="Gao L."/>
            <person name="Wang J."/>
            <person name="Hu T."/>
            <person name="Zhou J."/>
            <person name="Zhang Y."/>
            <person name="Zhao Y."/>
            <person name="Liu Y."/>
            <person name="Song Y."/>
            <person name="Tong Y."/>
            <person name="Lu Y."/>
            <person name="Yang J."/>
            <person name="Xu C."/>
            <person name="Jia M."/>
            <person name="Peters R.J."/>
            <person name="Huang L."/>
            <person name="Gao W."/>
        </authorList>
    </citation>
    <scope>NUCLEOTIDE SEQUENCE [LARGE SCALE GENOMIC DNA]</scope>
    <source>
        <strain evidence="11">cv. XIE 37</strain>
        <tissue evidence="10">Leaf</tissue>
    </source>
</reference>
<dbReference type="Gene3D" id="2.60.40.1180">
    <property type="entry name" value="Golgi alpha-mannosidase II"/>
    <property type="match status" value="1"/>
</dbReference>
<evidence type="ECO:0000313" key="10">
    <source>
        <dbReference type="EMBL" id="KAF5746543.1"/>
    </source>
</evidence>
<dbReference type="CDD" id="cd14792">
    <property type="entry name" value="GH27"/>
    <property type="match status" value="1"/>
</dbReference>
<evidence type="ECO:0000259" key="9">
    <source>
        <dbReference type="Pfam" id="PF17801"/>
    </source>
</evidence>
<comment type="caution">
    <text evidence="10">The sequence shown here is derived from an EMBL/GenBank/DDBJ whole genome shotgun (WGS) entry which is preliminary data.</text>
</comment>